<dbReference type="Pfam" id="PF08238">
    <property type="entry name" value="Sel1"/>
    <property type="match status" value="4"/>
</dbReference>
<dbReference type="Gene3D" id="1.25.40.10">
    <property type="entry name" value="Tetratricopeptide repeat domain"/>
    <property type="match status" value="2"/>
</dbReference>
<dbReference type="InterPro" id="IPR019734">
    <property type="entry name" value="TPR_rpt"/>
</dbReference>
<evidence type="ECO:0000313" key="4">
    <source>
        <dbReference type="EMBL" id="CAL8093860.1"/>
    </source>
</evidence>
<dbReference type="Proteomes" id="UP001642540">
    <property type="component" value="Unassembled WGS sequence"/>
</dbReference>
<evidence type="ECO:0000256" key="1">
    <source>
        <dbReference type="ARBA" id="ARBA00038101"/>
    </source>
</evidence>
<feature type="compositionally biased region" description="Basic and acidic residues" evidence="3">
    <location>
        <begin position="676"/>
        <end position="688"/>
    </location>
</feature>
<dbReference type="InterPro" id="IPR050767">
    <property type="entry name" value="Sel1_AlgK"/>
</dbReference>
<evidence type="ECO:0000256" key="3">
    <source>
        <dbReference type="SAM" id="MobiDB-lite"/>
    </source>
</evidence>
<reference evidence="4 5" key="1">
    <citation type="submission" date="2024-08" db="EMBL/GenBank/DDBJ databases">
        <authorList>
            <person name="Cucini C."/>
            <person name="Frati F."/>
        </authorList>
    </citation>
    <scope>NUCLEOTIDE SEQUENCE [LARGE SCALE GENOMIC DNA]</scope>
</reference>
<dbReference type="PANTHER" id="PTHR11102:SF160">
    <property type="entry name" value="ERAD-ASSOCIATED E3 UBIQUITIN-PROTEIN LIGASE COMPONENT HRD3"/>
    <property type="match status" value="1"/>
</dbReference>
<accession>A0ABP1Q922</accession>
<gene>
    <name evidence="4" type="ORF">ODALV1_LOCUS8619</name>
</gene>
<dbReference type="InterPro" id="IPR006597">
    <property type="entry name" value="Sel1-like"/>
</dbReference>
<dbReference type="InterPro" id="IPR011990">
    <property type="entry name" value="TPR-like_helical_dom_sf"/>
</dbReference>
<dbReference type="SUPFAM" id="SSF81901">
    <property type="entry name" value="HCP-like"/>
    <property type="match status" value="1"/>
</dbReference>
<dbReference type="SMART" id="SM00671">
    <property type="entry name" value="SEL1"/>
    <property type="match status" value="5"/>
</dbReference>
<feature type="compositionally biased region" description="Gly residues" evidence="3">
    <location>
        <begin position="718"/>
        <end position="727"/>
    </location>
</feature>
<comment type="similarity">
    <text evidence="1">Belongs to the sel-1 family.</text>
</comment>
<evidence type="ECO:0000313" key="5">
    <source>
        <dbReference type="Proteomes" id="UP001642540"/>
    </source>
</evidence>
<feature type="repeat" description="TPR" evidence="2">
    <location>
        <begin position="275"/>
        <end position="308"/>
    </location>
</feature>
<dbReference type="SUPFAM" id="SSF48452">
    <property type="entry name" value="TPR-like"/>
    <property type="match status" value="1"/>
</dbReference>
<proteinExistence type="inferred from homology"/>
<dbReference type="PROSITE" id="PS50005">
    <property type="entry name" value="TPR"/>
    <property type="match status" value="1"/>
</dbReference>
<dbReference type="PROSITE" id="PS50293">
    <property type="entry name" value="TPR_REGION"/>
    <property type="match status" value="1"/>
</dbReference>
<organism evidence="4 5">
    <name type="scientific">Orchesella dallaii</name>
    <dbReference type="NCBI Taxonomy" id="48710"/>
    <lineage>
        <taxon>Eukaryota</taxon>
        <taxon>Metazoa</taxon>
        <taxon>Ecdysozoa</taxon>
        <taxon>Arthropoda</taxon>
        <taxon>Hexapoda</taxon>
        <taxon>Collembola</taxon>
        <taxon>Entomobryomorpha</taxon>
        <taxon>Entomobryoidea</taxon>
        <taxon>Orchesellidae</taxon>
        <taxon>Orchesellinae</taxon>
        <taxon>Orchesella</taxon>
    </lineage>
</organism>
<comment type="caution">
    <text evidence="4">The sequence shown here is derived from an EMBL/GenBank/DDBJ whole genome shotgun (WGS) entry which is preliminary data.</text>
</comment>
<dbReference type="PANTHER" id="PTHR11102">
    <property type="entry name" value="SEL-1-LIKE PROTEIN"/>
    <property type="match status" value="1"/>
</dbReference>
<feature type="compositionally biased region" description="Basic and acidic residues" evidence="3">
    <location>
        <begin position="698"/>
        <end position="710"/>
    </location>
</feature>
<keyword evidence="2" id="KW-0802">TPR repeat</keyword>
<dbReference type="EMBL" id="CAXLJM020000026">
    <property type="protein sequence ID" value="CAL8093860.1"/>
    <property type="molecule type" value="Genomic_DNA"/>
</dbReference>
<evidence type="ECO:0000256" key="2">
    <source>
        <dbReference type="PROSITE-ProRule" id="PRU00339"/>
    </source>
</evidence>
<sequence>MGNPECHDWLRLEVLILRRACTLLRKLFRRRWKLSQSSEWIDSPEFGKKFVNGMGSHVYQTCGRLHKLTLEEGDINNWDFTMLTRILQETEFKVPDNMKVELEDENKRLEQLFSFRKKASQYPNKTMVDDEFCRYWDEIEKILVSFGESEKQLEELKLSPSISEDSLLSISIMSEDEHRPLSPEHVSEARRLKDDAKYALNSSRPRIDHAVDCLTSAISLYGLPELELGTLYASRSEAYLRKASTISDNPEARKVVAYLALKDAKQSMSLRPAWGLAHYRVGMSYAEIGKLKKAAKFLDQALDLEPDMDEIKKARKTCDMRLIEYERYGGSSSRDTTPDVFDDFDPTSKTFPLTPTYLPGGTRLSPVVQHCMDRIFFDWDDHSNLLAEIYRAHKLRDGIDVKRNYKEAAILYRKGIKSQNAEAMYNLALLKLHGQGVKHDVAGAITLLKKAAKQPYKVCKGTGSNFVSNVGVGEAEFLLGLLNYLGLGFPQKDAFSAAAWYSDANEHGSGLATHNLAVLLHQGRGIARNEQRAIQLWKLGASRKVLHSMVALAICCIKNWQTEEARGWLSSIYKLDPHEVLDEFPMTAEEQEKLHQTMHQIDLWRSKYSLREINKWESQVGLSSKMNNATNATSSSNMKIRITRMLHKLSNEKEKIGKVEEYFASLKPKPVIIHFPKGETHEEDDHRRSASRSSEYSSHLEREKSCDATSDKGSIGSNAGGDSGIES</sequence>
<protein>
    <submittedName>
        <fullName evidence="4">Uncharacterized protein</fullName>
    </submittedName>
</protein>
<keyword evidence="5" id="KW-1185">Reference proteome</keyword>
<feature type="region of interest" description="Disordered" evidence="3">
    <location>
        <begin position="675"/>
        <end position="727"/>
    </location>
</feature>
<name>A0ABP1Q922_9HEXA</name>
<dbReference type="SMART" id="SM00028">
    <property type="entry name" value="TPR"/>
    <property type="match status" value="1"/>
</dbReference>